<keyword evidence="2" id="KW-0378">Hydrolase</keyword>
<keyword evidence="4" id="KW-0624">Polysaccharide degradation</keyword>
<dbReference type="AlphaFoldDB" id="A0AAE0DZL2"/>
<accession>A0AAE0DZL2</accession>
<evidence type="ECO:0000313" key="7">
    <source>
        <dbReference type="Proteomes" id="UP001281410"/>
    </source>
</evidence>
<proteinExistence type="inferred from homology"/>
<dbReference type="Gene3D" id="3.20.20.80">
    <property type="entry name" value="Glycosidases"/>
    <property type="match status" value="1"/>
</dbReference>
<dbReference type="InterPro" id="IPR044846">
    <property type="entry name" value="GH10"/>
</dbReference>
<evidence type="ECO:0000256" key="2">
    <source>
        <dbReference type="ARBA" id="ARBA00022801"/>
    </source>
</evidence>
<name>A0AAE0DZL2_9ROSI</name>
<dbReference type="PANTHER" id="PTHR31490:SF2">
    <property type="entry name" value="GLYCOSYL HYDROLASE FAMILY 10 PROTEIN"/>
    <property type="match status" value="1"/>
</dbReference>
<comment type="caution">
    <text evidence="6">The sequence shown here is derived from an EMBL/GenBank/DDBJ whole genome shotgun (WGS) entry which is preliminary data.</text>
</comment>
<feature type="domain" description="GH10" evidence="5">
    <location>
        <begin position="125"/>
        <end position="167"/>
    </location>
</feature>
<dbReference type="InterPro" id="IPR001000">
    <property type="entry name" value="GH10_dom"/>
</dbReference>
<reference evidence="6" key="1">
    <citation type="journal article" date="2023" name="Plant J.">
        <title>Genome sequences and population genomics provide insights into the demographic history, inbreeding, and mutation load of two 'living fossil' tree species of Dipteronia.</title>
        <authorList>
            <person name="Feng Y."/>
            <person name="Comes H.P."/>
            <person name="Chen J."/>
            <person name="Zhu S."/>
            <person name="Lu R."/>
            <person name="Zhang X."/>
            <person name="Li P."/>
            <person name="Qiu J."/>
            <person name="Olsen K.M."/>
            <person name="Qiu Y."/>
        </authorList>
    </citation>
    <scope>NUCLEOTIDE SEQUENCE</scope>
    <source>
        <strain evidence="6">NBL</strain>
    </source>
</reference>
<dbReference type="InterPro" id="IPR017853">
    <property type="entry name" value="GH"/>
</dbReference>
<evidence type="ECO:0000256" key="4">
    <source>
        <dbReference type="ARBA" id="ARBA00023326"/>
    </source>
</evidence>
<dbReference type="Proteomes" id="UP001281410">
    <property type="component" value="Unassembled WGS sequence"/>
</dbReference>
<gene>
    <name evidence="6" type="ORF">Dsin_026824</name>
</gene>
<dbReference type="GO" id="GO:0031176">
    <property type="term" value="F:endo-1,4-beta-xylanase activity"/>
    <property type="evidence" value="ECO:0007669"/>
    <property type="project" value="UniProtKB-ARBA"/>
</dbReference>
<evidence type="ECO:0000256" key="1">
    <source>
        <dbReference type="ARBA" id="ARBA00007495"/>
    </source>
</evidence>
<sequence length="182" mass="20522">MGVLLHAAWIQVSEGVAAVSAVFKTRSGFKLAGAIVAEAKCWSMLQGGLTVDKSGPAELYFIKNASVEILADSLSLQPFTQEEWSSHQQQSINKVRKTNVRIQALDKQGNHLRNATISIEQKSPSFPFGCAMNKNILNNPAYQNWFTSRFKVTTFENEMKWYNTEPSPCHEDCWKFCDEHTF</sequence>
<keyword evidence="3" id="KW-0119">Carbohydrate metabolism</keyword>
<evidence type="ECO:0000313" key="6">
    <source>
        <dbReference type="EMBL" id="KAK3195514.1"/>
    </source>
</evidence>
<evidence type="ECO:0000256" key="3">
    <source>
        <dbReference type="ARBA" id="ARBA00023277"/>
    </source>
</evidence>
<dbReference type="Pfam" id="PF00331">
    <property type="entry name" value="Glyco_hydro_10"/>
    <property type="match status" value="1"/>
</dbReference>
<organism evidence="6 7">
    <name type="scientific">Dipteronia sinensis</name>
    <dbReference type="NCBI Taxonomy" id="43782"/>
    <lineage>
        <taxon>Eukaryota</taxon>
        <taxon>Viridiplantae</taxon>
        <taxon>Streptophyta</taxon>
        <taxon>Embryophyta</taxon>
        <taxon>Tracheophyta</taxon>
        <taxon>Spermatophyta</taxon>
        <taxon>Magnoliopsida</taxon>
        <taxon>eudicotyledons</taxon>
        <taxon>Gunneridae</taxon>
        <taxon>Pentapetalae</taxon>
        <taxon>rosids</taxon>
        <taxon>malvids</taxon>
        <taxon>Sapindales</taxon>
        <taxon>Sapindaceae</taxon>
        <taxon>Hippocastanoideae</taxon>
        <taxon>Acereae</taxon>
        <taxon>Dipteronia</taxon>
    </lineage>
</organism>
<dbReference type="SUPFAM" id="SSF51445">
    <property type="entry name" value="(Trans)glycosidases"/>
    <property type="match status" value="1"/>
</dbReference>
<evidence type="ECO:0000259" key="5">
    <source>
        <dbReference type="Pfam" id="PF00331"/>
    </source>
</evidence>
<keyword evidence="7" id="KW-1185">Reference proteome</keyword>
<dbReference type="GO" id="GO:0000272">
    <property type="term" value="P:polysaccharide catabolic process"/>
    <property type="evidence" value="ECO:0007669"/>
    <property type="project" value="UniProtKB-KW"/>
</dbReference>
<comment type="similarity">
    <text evidence="1">Belongs to the glycosyl hydrolase 10 (cellulase F) family.</text>
</comment>
<dbReference type="EMBL" id="JANJYJ010000008">
    <property type="protein sequence ID" value="KAK3195514.1"/>
    <property type="molecule type" value="Genomic_DNA"/>
</dbReference>
<dbReference type="PANTHER" id="PTHR31490">
    <property type="entry name" value="GLYCOSYL HYDROLASE"/>
    <property type="match status" value="1"/>
</dbReference>
<protein>
    <recommendedName>
        <fullName evidence="5">GH10 domain-containing protein</fullName>
    </recommendedName>
</protein>